<dbReference type="Proteomes" id="UP001215598">
    <property type="component" value="Unassembled WGS sequence"/>
</dbReference>
<organism evidence="3 4">
    <name type="scientific">Mycena metata</name>
    <dbReference type="NCBI Taxonomy" id="1033252"/>
    <lineage>
        <taxon>Eukaryota</taxon>
        <taxon>Fungi</taxon>
        <taxon>Dikarya</taxon>
        <taxon>Basidiomycota</taxon>
        <taxon>Agaricomycotina</taxon>
        <taxon>Agaricomycetes</taxon>
        <taxon>Agaricomycetidae</taxon>
        <taxon>Agaricales</taxon>
        <taxon>Marasmiineae</taxon>
        <taxon>Mycenaceae</taxon>
        <taxon>Mycena</taxon>
    </lineage>
</organism>
<dbReference type="EMBL" id="JARKIB010000003">
    <property type="protein sequence ID" value="KAJ7782758.1"/>
    <property type="molecule type" value="Genomic_DNA"/>
</dbReference>
<proteinExistence type="predicted"/>
<feature type="compositionally biased region" description="Acidic residues" evidence="2">
    <location>
        <begin position="489"/>
        <end position="498"/>
    </location>
</feature>
<feature type="compositionally biased region" description="Acidic residues" evidence="2">
    <location>
        <begin position="513"/>
        <end position="530"/>
    </location>
</feature>
<gene>
    <name evidence="3" type="ORF">B0H16DRAFT_1494257</name>
</gene>
<sequence length="546" mass="60178">MDSDSRLALLATAWQSDDATDLGRAIALYLSNPDGQDADQTSEEESEVTQLKSLNRALQDRMVNIEEELADLRVVNQRQAALIAELTRGRAVFKQPPEEILRIIFDFVIPPSFLVDPSLSYGPDSPWCQSVRAKMVLAEVCWVWYQAAIDVLYENVAFRTVGQVSALLRTLTHQTSVDFGQKIKEIGVYCDVPRGYSTVFRNDLSAIVTRAPRLSSVVLHSPWSLPTPITLKDVSPSAITHLDCGPTVNYFDDIHGHIGHISSTLVFLALHLSKHPVPAAPISIHTLLRLETLRCFCVNAAPGLLSLGQHLILPGLKTFIFEHTLNSPVELGAGLTFCAKHGRPLRTLSFRAGGLTSSLKYDASKASAASLQPILDLCPRLEHLILPGSLASSPDLSHSTVKWIDFWTMFGDSTPSFLTSVALPGFPAVKGIRQIVVSAPLLFGDISTTIPPHLGLEDPFEFDFPGFYLRHGDHRVYRNDALDILGAEYEEDDESDEDYVARSDSDSSSSGDESFDCESCDGQQVEESDWEADHESNLAMYQQLLN</sequence>
<comment type="caution">
    <text evidence="3">The sequence shown here is derived from an EMBL/GenBank/DDBJ whole genome shotgun (WGS) entry which is preliminary data.</text>
</comment>
<evidence type="ECO:0000256" key="1">
    <source>
        <dbReference type="SAM" id="Coils"/>
    </source>
</evidence>
<feature type="region of interest" description="Disordered" evidence="2">
    <location>
        <begin position="489"/>
        <end position="533"/>
    </location>
</feature>
<protein>
    <recommendedName>
        <fullName evidence="5">F-box domain-containing protein</fullName>
    </recommendedName>
</protein>
<evidence type="ECO:0000256" key="2">
    <source>
        <dbReference type="SAM" id="MobiDB-lite"/>
    </source>
</evidence>
<feature type="coiled-coil region" evidence="1">
    <location>
        <begin position="48"/>
        <end position="75"/>
    </location>
</feature>
<accession>A0AAD7P0I6</accession>
<keyword evidence="4" id="KW-1185">Reference proteome</keyword>
<name>A0AAD7P0I6_9AGAR</name>
<dbReference type="AlphaFoldDB" id="A0AAD7P0I6"/>
<reference evidence="3" key="1">
    <citation type="submission" date="2023-03" db="EMBL/GenBank/DDBJ databases">
        <title>Massive genome expansion in bonnet fungi (Mycena s.s.) driven by repeated elements and novel gene families across ecological guilds.</title>
        <authorList>
            <consortium name="Lawrence Berkeley National Laboratory"/>
            <person name="Harder C.B."/>
            <person name="Miyauchi S."/>
            <person name="Viragh M."/>
            <person name="Kuo A."/>
            <person name="Thoen E."/>
            <person name="Andreopoulos B."/>
            <person name="Lu D."/>
            <person name="Skrede I."/>
            <person name="Drula E."/>
            <person name="Henrissat B."/>
            <person name="Morin E."/>
            <person name="Kohler A."/>
            <person name="Barry K."/>
            <person name="LaButti K."/>
            <person name="Morin E."/>
            <person name="Salamov A."/>
            <person name="Lipzen A."/>
            <person name="Mereny Z."/>
            <person name="Hegedus B."/>
            <person name="Baldrian P."/>
            <person name="Stursova M."/>
            <person name="Weitz H."/>
            <person name="Taylor A."/>
            <person name="Grigoriev I.V."/>
            <person name="Nagy L.G."/>
            <person name="Martin F."/>
            <person name="Kauserud H."/>
        </authorList>
    </citation>
    <scope>NUCLEOTIDE SEQUENCE</scope>
    <source>
        <strain evidence="3">CBHHK182m</strain>
    </source>
</reference>
<evidence type="ECO:0008006" key="5">
    <source>
        <dbReference type="Google" id="ProtNLM"/>
    </source>
</evidence>
<keyword evidence="1" id="KW-0175">Coiled coil</keyword>
<evidence type="ECO:0000313" key="3">
    <source>
        <dbReference type="EMBL" id="KAJ7782758.1"/>
    </source>
</evidence>
<evidence type="ECO:0000313" key="4">
    <source>
        <dbReference type="Proteomes" id="UP001215598"/>
    </source>
</evidence>